<dbReference type="PANTHER" id="PTHR43434:SF21">
    <property type="entry name" value="SLL0295 PROTEIN"/>
    <property type="match status" value="1"/>
</dbReference>
<gene>
    <name evidence="1" type="ORF">GKIL_4400</name>
</gene>
<dbReference type="GO" id="GO:0008967">
    <property type="term" value="F:phosphoglycolate phosphatase activity"/>
    <property type="evidence" value="ECO:0007669"/>
    <property type="project" value="TreeGrafter"/>
</dbReference>
<name>U5QNX9_GLOK1</name>
<proteinExistence type="predicted"/>
<organism evidence="1 2">
    <name type="scientific">Gloeobacter kilaueensis (strain ATCC BAA-2537 / CCAP 1431/1 / ULC 316 / JS1)</name>
    <dbReference type="NCBI Taxonomy" id="1183438"/>
    <lineage>
        <taxon>Bacteria</taxon>
        <taxon>Bacillati</taxon>
        <taxon>Cyanobacteriota</taxon>
        <taxon>Cyanophyceae</taxon>
        <taxon>Gloeobacterales</taxon>
        <taxon>Gloeobacteraceae</taxon>
        <taxon>Gloeobacter</taxon>
    </lineage>
</organism>
<sequence>MATPGPDLLALDFDGVICDGLKEYFQTSWLAYCKLWPDTDPVAPAGVAERFYQLRPVIETGWEMPLLLRAILEKIESERIFAEWPTLSHQLLAISGFSTQQLTTTVDGMRDEWIERDLPGWLAVHRFYPGVIESLRRWEGDAQLRAVIITTKASRFVLELLGQAGLVWPAADLFGKDIRQPKSHTLAQLLAAGYRRIWFVEDRFATLRGVQQLPDLQTVGLFLAAWGYNTASERQQAENDSRIRLLPLRAFGSADFGEWQAVD</sequence>
<dbReference type="EMBL" id="CP003587">
    <property type="protein sequence ID" value="AGY60646.1"/>
    <property type="molecule type" value="Genomic_DNA"/>
</dbReference>
<dbReference type="HOGENOM" id="CLU_072689_1_0_3"/>
<dbReference type="KEGG" id="glj:GKIL_4400"/>
<dbReference type="eggNOG" id="COG0546">
    <property type="taxonomic scope" value="Bacteria"/>
</dbReference>
<evidence type="ECO:0000313" key="1">
    <source>
        <dbReference type="EMBL" id="AGY60646.1"/>
    </source>
</evidence>
<dbReference type="GO" id="GO:0005829">
    <property type="term" value="C:cytosol"/>
    <property type="evidence" value="ECO:0007669"/>
    <property type="project" value="TreeGrafter"/>
</dbReference>
<dbReference type="InterPro" id="IPR050155">
    <property type="entry name" value="HAD-like_hydrolase_sf"/>
</dbReference>
<dbReference type="Gene3D" id="3.40.50.1000">
    <property type="entry name" value="HAD superfamily/HAD-like"/>
    <property type="match status" value="1"/>
</dbReference>
<dbReference type="InterPro" id="IPR023214">
    <property type="entry name" value="HAD_sf"/>
</dbReference>
<evidence type="ECO:0000313" key="2">
    <source>
        <dbReference type="Proteomes" id="UP000017396"/>
    </source>
</evidence>
<dbReference type="Proteomes" id="UP000017396">
    <property type="component" value="Chromosome"/>
</dbReference>
<dbReference type="PATRIC" id="fig|1183438.3.peg.4327"/>
<dbReference type="SUPFAM" id="SSF56784">
    <property type="entry name" value="HAD-like"/>
    <property type="match status" value="1"/>
</dbReference>
<accession>U5QNX9</accession>
<reference evidence="1 2" key="1">
    <citation type="journal article" date="2013" name="PLoS ONE">
        <title>Cultivation and Complete Genome Sequencing of Gloeobacter kilaueensis sp. nov., from a Lava Cave in Kilauea Caldera, Hawai'i.</title>
        <authorList>
            <person name="Saw J.H."/>
            <person name="Schatz M."/>
            <person name="Brown M.V."/>
            <person name="Kunkel D.D."/>
            <person name="Foster J.S."/>
            <person name="Shick H."/>
            <person name="Christensen S."/>
            <person name="Hou S."/>
            <person name="Wan X."/>
            <person name="Donachie S.P."/>
        </authorList>
    </citation>
    <scope>NUCLEOTIDE SEQUENCE [LARGE SCALE GENOMIC DNA]</scope>
    <source>
        <strain evidence="2">JS</strain>
    </source>
</reference>
<keyword evidence="2" id="KW-1185">Reference proteome</keyword>
<dbReference type="OrthoDB" id="368044at2"/>
<dbReference type="InterPro" id="IPR036412">
    <property type="entry name" value="HAD-like_sf"/>
</dbReference>
<protein>
    <submittedName>
        <fullName evidence="1">Phosphoglycolate phosphatase</fullName>
    </submittedName>
</protein>
<dbReference type="RefSeq" id="WP_023176030.1">
    <property type="nucleotide sequence ID" value="NC_022600.1"/>
</dbReference>
<dbReference type="STRING" id="1183438.GKIL_4400"/>
<dbReference type="GO" id="GO:0006281">
    <property type="term" value="P:DNA repair"/>
    <property type="evidence" value="ECO:0007669"/>
    <property type="project" value="TreeGrafter"/>
</dbReference>
<dbReference type="AlphaFoldDB" id="U5QNX9"/>
<dbReference type="PANTHER" id="PTHR43434">
    <property type="entry name" value="PHOSPHOGLYCOLATE PHOSPHATASE"/>
    <property type="match status" value="1"/>
</dbReference>